<dbReference type="InterPro" id="IPR036739">
    <property type="entry name" value="SLC41_membr_dom_sf"/>
</dbReference>
<keyword evidence="7 9" id="KW-0472">Membrane</keyword>
<accession>I7BJK1</accession>
<evidence type="ECO:0000256" key="7">
    <source>
        <dbReference type="ARBA" id="ARBA00023136"/>
    </source>
</evidence>
<evidence type="ECO:0000259" key="10">
    <source>
        <dbReference type="PROSITE" id="PS51371"/>
    </source>
</evidence>
<dbReference type="Pfam" id="PF00571">
    <property type="entry name" value="CBS"/>
    <property type="match status" value="2"/>
</dbReference>
<keyword evidence="4 9" id="KW-0812">Transmembrane</keyword>
<proteinExistence type="inferred from homology"/>
<dbReference type="KEGG" id="mhl:MHLP_02290"/>
<dbReference type="STRING" id="1212765.MHLP_02290"/>
<dbReference type="PANTHER" id="PTHR43773">
    <property type="entry name" value="MAGNESIUM TRANSPORTER MGTE"/>
    <property type="match status" value="1"/>
</dbReference>
<dbReference type="Gene3D" id="3.10.580.10">
    <property type="entry name" value="CBS-domain"/>
    <property type="match status" value="1"/>
</dbReference>
<evidence type="ECO:0000256" key="2">
    <source>
        <dbReference type="ARBA" id="ARBA00009749"/>
    </source>
</evidence>
<feature type="transmembrane region" description="Helical" evidence="9">
    <location>
        <begin position="462"/>
        <end position="493"/>
    </location>
</feature>
<dbReference type="SUPFAM" id="SSF161093">
    <property type="entry name" value="MgtE membrane domain-like"/>
    <property type="match status" value="1"/>
</dbReference>
<comment type="subcellular location">
    <subcellularLocation>
        <location evidence="1">Membrane</location>
        <topology evidence="1">Multi-pass membrane protein</topology>
    </subcellularLocation>
</comment>
<organism evidence="11 12">
    <name type="scientific">Mycoplasma haematolamae (strain Purdue)</name>
    <dbReference type="NCBI Taxonomy" id="1212765"/>
    <lineage>
        <taxon>Bacteria</taxon>
        <taxon>Bacillati</taxon>
        <taxon>Mycoplasmatota</taxon>
        <taxon>Mollicutes</taxon>
        <taxon>Mycoplasmataceae</taxon>
        <taxon>Mycoplasma</taxon>
    </lineage>
</organism>
<sequence length="553" mass="60771">MQLQKQKENLSKNERAVSKLVSRLSRAYEIKNYAVIKEISIATPAPVLVQALEKLSNYELINIILLVLKSDRIGSFFLSFSDEHRLGILNTIRPILLSKLLGELSASEVSELLSIVGSDLSKKIFYLASPELRQELNIISTYSDSQVGSIMTTTMVTIPENLKINQALNYIKKRRHKFDVDEELFVINLNKEVVGLVNIQDLFFSGNNNQSVSEIVDKDYISLPAREQIGTAIDLFQKYPFSSAAIVNDRGQLMGVVTNKDILPEIVDENLEDVYRFYGIVNLQHSYIKATTWEVVKSRIFWLVVLLFATTLTTFIIDKFESLGVAWTTGLSSAVLVPMIPLITDMCGNSGSQTAASIIQSFASDELKTKDFWNVLKKELQISVIVGGIISLLNFFRLLVYFSIVPIDASKIKAAAKTVQSVSTLSSAQPTTSYEVVQVSSPSPVILVQASSGQNNYDNTKLGYVGAGVSSISLFLVIILSKLVGVIIPYIAHRCRKDPASLTTPLLTTLLDAVGTLIFFAIGVGVITLSMNALKTNASMAANALMPVSFSVA</sequence>
<dbReference type="InterPro" id="IPR006667">
    <property type="entry name" value="SLC41_membr_dom"/>
</dbReference>
<dbReference type="PANTHER" id="PTHR43773:SF1">
    <property type="entry name" value="MAGNESIUM TRANSPORTER MGTE"/>
    <property type="match status" value="1"/>
</dbReference>
<dbReference type="GO" id="GO:0015095">
    <property type="term" value="F:magnesium ion transmembrane transporter activity"/>
    <property type="evidence" value="ECO:0007669"/>
    <property type="project" value="InterPro"/>
</dbReference>
<gene>
    <name evidence="11" type="ordered locus">MHLP_02290</name>
</gene>
<dbReference type="GO" id="GO:0016020">
    <property type="term" value="C:membrane"/>
    <property type="evidence" value="ECO:0007669"/>
    <property type="project" value="UniProtKB-SubCell"/>
</dbReference>
<dbReference type="InterPro" id="IPR000644">
    <property type="entry name" value="CBS_dom"/>
</dbReference>
<reference evidence="12" key="2">
    <citation type="submission" date="2012-07" db="EMBL/GenBank/DDBJ databases">
        <title>Complete genome sequence of 'Candidatus Mycoplasma haemolamae'.</title>
        <authorList>
            <person name="Guimaraes A.M.S."/>
            <person name="Toth B."/>
            <person name="Santos A.P."/>
            <person name="Nascimento N.C."/>
            <person name="Sojka J.E."/>
            <person name="Messick J.B."/>
        </authorList>
    </citation>
    <scope>NUCLEOTIDE SEQUENCE [LARGE SCALE GENOMIC DNA]</scope>
    <source>
        <strain evidence="12">Purdue</strain>
    </source>
</reference>
<evidence type="ECO:0000256" key="9">
    <source>
        <dbReference type="SAM" id="Phobius"/>
    </source>
</evidence>
<feature type="domain" description="CBS" evidence="10">
    <location>
        <begin position="216"/>
        <end position="274"/>
    </location>
</feature>
<keyword evidence="12" id="KW-1185">Reference proteome</keyword>
<dbReference type="OrthoDB" id="9790355at2"/>
<evidence type="ECO:0000313" key="12">
    <source>
        <dbReference type="Proteomes" id="UP000006502"/>
    </source>
</evidence>
<feature type="transmembrane region" description="Helical" evidence="9">
    <location>
        <begin position="380"/>
        <end position="404"/>
    </location>
</feature>
<evidence type="ECO:0000256" key="1">
    <source>
        <dbReference type="ARBA" id="ARBA00004141"/>
    </source>
</evidence>
<dbReference type="SUPFAM" id="SSF54631">
    <property type="entry name" value="CBS-domain pair"/>
    <property type="match status" value="1"/>
</dbReference>
<dbReference type="InterPro" id="IPR006669">
    <property type="entry name" value="MgtE_transporter"/>
</dbReference>
<dbReference type="HOGENOM" id="CLU_037408_2_2_14"/>
<feature type="transmembrane region" description="Helical" evidence="9">
    <location>
        <begin position="300"/>
        <end position="317"/>
    </location>
</feature>
<evidence type="ECO:0000256" key="4">
    <source>
        <dbReference type="ARBA" id="ARBA00022692"/>
    </source>
</evidence>
<dbReference type="Pfam" id="PF01769">
    <property type="entry name" value="MgtE"/>
    <property type="match status" value="1"/>
</dbReference>
<dbReference type="InterPro" id="IPR046342">
    <property type="entry name" value="CBS_dom_sf"/>
</dbReference>
<comment type="similarity">
    <text evidence="2">Belongs to the SLC41A transporter family.</text>
</comment>
<dbReference type="SMART" id="SM00924">
    <property type="entry name" value="MgtE_N"/>
    <property type="match status" value="1"/>
</dbReference>
<dbReference type="Gene3D" id="1.10.357.20">
    <property type="entry name" value="SLC41 divalent cation transporters, integral membrane domain"/>
    <property type="match status" value="1"/>
</dbReference>
<name>I7BJK1_MYCHA</name>
<evidence type="ECO:0000256" key="5">
    <source>
        <dbReference type="ARBA" id="ARBA00022842"/>
    </source>
</evidence>
<evidence type="ECO:0000313" key="11">
    <source>
        <dbReference type="EMBL" id="AFO52038.1"/>
    </source>
</evidence>
<feature type="transmembrane region" description="Helical" evidence="9">
    <location>
        <begin position="513"/>
        <end position="534"/>
    </location>
</feature>
<keyword evidence="3" id="KW-0813">Transport</keyword>
<dbReference type="PROSITE" id="PS51371">
    <property type="entry name" value="CBS"/>
    <property type="match status" value="1"/>
</dbReference>
<dbReference type="Proteomes" id="UP000006502">
    <property type="component" value="Chromosome"/>
</dbReference>
<evidence type="ECO:0000256" key="6">
    <source>
        <dbReference type="ARBA" id="ARBA00022989"/>
    </source>
</evidence>
<evidence type="ECO:0000256" key="8">
    <source>
        <dbReference type="PROSITE-ProRule" id="PRU00703"/>
    </source>
</evidence>
<dbReference type="Pfam" id="PF03448">
    <property type="entry name" value="MgtE_N"/>
    <property type="match status" value="1"/>
</dbReference>
<keyword evidence="8" id="KW-0129">CBS domain</keyword>
<dbReference type="AlphaFoldDB" id="I7BJK1"/>
<dbReference type="EMBL" id="CP003731">
    <property type="protein sequence ID" value="AFO52038.1"/>
    <property type="molecule type" value="Genomic_DNA"/>
</dbReference>
<dbReference type="SMART" id="SM00116">
    <property type="entry name" value="CBS"/>
    <property type="match status" value="1"/>
</dbReference>
<dbReference type="InterPro" id="IPR006668">
    <property type="entry name" value="Mg_transptr_MgtE_intracell_dom"/>
</dbReference>
<evidence type="ECO:0000256" key="3">
    <source>
        <dbReference type="ARBA" id="ARBA00022448"/>
    </source>
</evidence>
<protein>
    <submittedName>
        <fullName evidence="11">Magnesium transporter</fullName>
    </submittedName>
</protein>
<reference evidence="11 12" key="1">
    <citation type="journal article" date="2012" name="J. Bacteriol.">
        <title>Genome Sequence of "Candidatus Mycoplasma haemolamae" Strain Purdue, a Red Blood Cell Pathogen of Alpacas (Vicugna pacos) and Llamas (Lama glama).</title>
        <authorList>
            <person name="Guimaraes A.M."/>
            <person name="Toth B."/>
            <person name="Santos A.P."/>
            <person name="do Nascimento N.C."/>
            <person name="Kritchevsky J.E."/>
            <person name="Messick J.B."/>
        </authorList>
    </citation>
    <scope>NUCLEOTIDE SEQUENCE [LARGE SCALE GENOMIC DNA]</scope>
    <source>
        <strain evidence="11 12">Purdue</strain>
    </source>
</reference>
<dbReference type="SUPFAM" id="SSF158791">
    <property type="entry name" value="MgtE N-terminal domain-like"/>
    <property type="match status" value="1"/>
</dbReference>
<dbReference type="PATRIC" id="fig|1212765.3.peg.516"/>
<keyword evidence="5" id="KW-0460">Magnesium</keyword>
<keyword evidence="6 9" id="KW-1133">Transmembrane helix</keyword>